<name>A0AAD4BHW4_BOLED</name>
<organism evidence="2 3">
    <name type="scientific">Boletus edulis BED1</name>
    <dbReference type="NCBI Taxonomy" id="1328754"/>
    <lineage>
        <taxon>Eukaryota</taxon>
        <taxon>Fungi</taxon>
        <taxon>Dikarya</taxon>
        <taxon>Basidiomycota</taxon>
        <taxon>Agaricomycotina</taxon>
        <taxon>Agaricomycetes</taxon>
        <taxon>Agaricomycetidae</taxon>
        <taxon>Boletales</taxon>
        <taxon>Boletineae</taxon>
        <taxon>Boletaceae</taxon>
        <taxon>Boletoideae</taxon>
        <taxon>Boletus</taxon>
    </lineage>
</organism>
<comment type="caution">
    <text evidence="2">The sequence shown here is derived from an EMBL/GenBank/DDBJ whole genome shotgun (WGS) entry which is preliminary data.</text>
</comment>
<evidence type="ECO:0000313" key="3">
    <source>
        <dbReference type="Proteomes" id="UP001194468"/>
    </source>
</evidence>
<keyword evidence="1" id="KW-1133">Transmembrane helix</keyword>
<feature type="transmembrane region" description="Helical" evidence="1">
    <location>
        <begin position="20"/>
        <end position="41"/>
    </location>
</feature>
<protein>
    <submittedName>
        <fullName evidence="2">Uncharacterized protein</fullName>
    </submittedName>
</protein>
<keyword evidence="3" id="KW-1185">Reference proteome</keyword>
<dbReference type="Proteomes" id="UP001194468">
    <property type="component" value="Unassembled WGS sequence"/>
</dbReference>
<accession>A0AAD4BHW4</accession>
<dbReference type="AlphaFoldDB" id="A0AAD4BHW4"/>
<keyword evidence="1" id="KW-0812">Transmembrane</keyword>
<feature type="transmembrane region" description="Helical" evidence="1">
    <location>
        <begin position="53"/>
        <end position="74"/>
    </location>
</feature>
<keyword evidence="1" id="KW-0472">Membrane</keyword>
<reference evidence="2" key="2">
    <citation type="journal article" date="2020" name="Nat. Commun.">
        <title>Large-scale genome sequencing of mycorrhizal fungi provides insights into the early evolution of symbiotic traits.</title>
        <authorList>
            <person name="Miyauchi S."/>
            <person name="Kiss E."/>
            <person name="Kuo A."/>
            <person name="Drula E."/>
            <person name="Kohler A."/>
            <person name="Sanchez-Garcia M."/>
            <person name="Morin E."/>
            <person name="Andreopoulos B."/>
            <person name="Barry K.W."/>
            <person name="Bonito G."/>
            <person name="Buee M."/>
            <person name="Carver A."/>
            <person name="Chen C."/>
            <person name="Cichocki N."/>
            <person name="Clum A."/>
            <person name="Culley D."/>
            <person name="Crous P.W."/>
            <person name="Fauchery L."/>
            <person name="Girlanda M."/>
            <person name="Hayes R.D."/>
            <person name="Keri Z."/>
            <person name="LaButti K."/>
            <person name="Lipzen A."/>
            <person name="Lombard V."/>
            <person name="Magnuson J."/>
            <person name="Maillard F."/>
            <person name="Murat C."/>
            <person name="Nolan M."/>
            <person name="Ohm R.A."/>
            <person name="Pangilinan J."/>
            <person name="Pereira M.F."/>
            <person name="Perotto S."/>
            <person name="Peter M."/>
            <person name="Pfister S."/>
            <person name="Riley R."/>
            <person name="Sitrit Y."/>
            <person name="Stielow J.B."/>
            <person name="Szollosi G."/>
            <person name="Zifcakova L."/>
            <person name="Stursova M."/>
            <person name="Spatafora J.W."/>
            <person name="Tedersoo L."/>
            <person name="Vaario L.M."/>
            <person name="Yamada A."/>
            <person name="Yan M."/>
            <person name="Wang P."/>
            <person name="Xu J."/>
            <person name="Bruns T."/>
            <person name="Baldrian P."/>
            <person name="Vilgalys R."/>
            <person name="Dunand C."/>
            <person name="Henrissat B."/>
            <person name="Grigoriev I.V."/>
            <person name="Hibbett D."/>
            <person name="Nagy L.G."/>
            <person name="Martin F.M."/>
        </authorList>
    </citation>
    <scope>NUCLEOTIDE SEQUENCE</scope>
    <source>
        <strain evidence="2">BED1</strain>
    </source>
</reference>
<proteinExistence type="predicted"/>
<evidence type="ECO:0000256" key="1">
    <source>
        <dbReference type="SAM" id="Phobius"/>
    </source>
</evidence>
<dbReference type="EMBL" id="WHUW01000050">
    <property type="protein sequence ID" value="KAF8431439.1"/>
    <property type="molecule type" value="Genomic_DNA"/>
</dbReference>
<gene>
    <name evidence="2" type="ORF">L210DRAFT_3651134</name>
</gene>
<reference evidence="2" key="1">
    <citation type="submission" date="2019-10" db="EMBL/GenBank/DDBJ databases">
        <authorList>
            <consortium name="DOE Joint Genome Institute"/>
            <person name="Kuo A."/>
            <person name="Miyauchi S."/>
            <person name="Kiss E."/>
            <person name="Drula E."/>
            <person name="Kohler A."/>
            <person name="Sanchez-Garcia M."/>
            <person name="Andreopoulos B."/>
            <person name="Barry K.W."/>
            <person name="Bonito G."/>
            <person name="Buee M."/>
            <person name="Carver A."/>
            <person name="Chen C."/>
            <person name="Cichocki N."/>
            <person name="Clum A."/>
            <person name="Culley D."/>
            <person name="Crous P.W."/>
            <person name="Fauchery L."/>
            <person name="Girlanda M."/>
            <person name="Hayes R."/>
            <person name="Keri Z."/>
            <person name="LaButti K."/>
            <person name="Lipzen A."/>
            <person name="Lombard V."/>
            <person name="Magnuson J."/>
            <person name="Maillard F."/>
            <person name="Morin E."/>
            <person name="Murat C."/>
            <person name="Nolan M."/>
            <person name="Ohm R."/>
            <person name="Pangilinan J."/>
            <person name="Pereira M."/>
            <person name="Perotto S."/>
            <person name="Peter M."/>
            <person name="Riley R."/>
            <person name="Sitrit Y."/>
            <person name="Stielow B."/>
            <person name="Szollosi G."/>
            <person name="Zifcakova L."/>
            <person name="Stursova M."/>
            <person name="Spatafora J.W."/>
            <person name="Tedersoo L."/>
            <person name="Vaario L.-M."/>
            <person name="Yamada A."/>
            <person name="Yan M."/>
            <person name="Wang P."/>
            <person name="Xu J."/>
            <person name="Bruns T."/>
            <person name="Baldrian P."/>
            <person name="Vilgalys R."/>
            <person name="Henrissat B."/>
            <person name="Grigoriev I.V."/>
            <person name="Hibbett D."/>
            <person name="Nagy L.G."/>
            <person name="Martin F.M."/>
        </authorList>
    </citation>
    <scope>NUCLEOTIDE SEQUENCE</scope>
    <source>
        <strain evidence="2">BED1</strain>
    </source>
</reference>
<feature type="transmembrane region" description="Helical" evidence="1">
    <location>
        <begin position="89"/>
        <end position="109"/>
    </location>
</feature>
<sequence length="114" mass="12786">MDLSWTMLVSSPSSSDEYKFPTWAVVLFLTALLKMVTFYLGNSTGHFDRLLEAKVVNLAWTSYGLLCIHVAFGGFTKHLLNKYGDPNDLAIIIGFGAFATLVLGFRIYCYSRDM</sequence>
<evidence type="ECO:0000313" key="2">
    <source>
        <dbReference type="EMBL" id="KAF8431439.1"/>
    </source>
</evidence>